<protein>
    <submittedName>
        <fullName evidence="4">Nucleoside hydrolase</fullName>
    </submittedName>
</protein>
<feature type="domain" description="Inosine/uridine-preferring nucleoside hydrolase" evidence="3">
    <location>
        <begin position="4"/>
        <end position="300"/>
    </location>
</feature>
<dbReference type="Gene3D" id="3.90.245.10">
    <property type="entry name" value="Ribonucleoside hydrolase-like"/>
    <property type="match status" value="1"/>
</dbReference>
<sequence>MRPLIIDCDPGQDDAVALLLALASPELQLLGITTVAGNVSVQQTSSNARRICELAGHPQVGVYAGCPRPLLRPLETAEQVHGKTGIDGADLPEPKMPLGSIHAVQYLIDTLMAAPAPITLALLGPMTNLAVALVQQPQIVDHIEALVFMGGSAFEGNVTPAAEFNILTDPHAAQVVLSAGIRRVVMLGLNVTHQVISTPERIERIRALGTKVGQTVAAMLTFYGKFDIERYGLPGGPLHDPCVIAYLLEPHLFQTQPCYVEVETASPLNLGRTVVDRWGASGQPANAQVAFGVNAQGFYDLLTERLGRYQ</sequence>
<keyword evidence="2" id="KW-0326">Glycosidase</keyword>
<keyword evidence="5" id="KW-1185">Reference proteome</keyword>
<proteinExistence type="predicted"/>
<dbReference type="PANTHER" id="PTHR12304">
    <property type="entry name" value="INOSINE-URIDINE PREFERRING NUCLEOSIDE HYDROLASE"/>
    <property type="match status" value="1"/>
</dbReference>
<evidence type="ECO:0000313" key="5">
    <source>
        <dbReference type="Proteomes" id="UP000830835"/>
    </source>
</evidence>
<evidence type="ECO:0000256" key="2">
    <source>
        <dbReference type="ARBA" id="ARBA00023295"/>
    </source>
</evidence>
<evidence type="ECO:0000256" key="1">
    <source>
        <dbReference type="ARBA" id="ARBA00022801"/>
    </source>
</evidence>
<evidence type="ECO:0000313" key="4">
    <source>
        <dbReference type="EMBL" id="MCJ2542563.1"/>
    </source>
</evidence>
<dbReference type="Proteomes" id="UP000830835">
    <property type="component" value="Unassembled WGS sequence"/>
</dbReference>
<keyword evidence="1 4" id="KW-0378">Hydrolase</keyword>
<reference evidence="4" key="1">
    <citation type="submission" date="2021-02" db="EMBL/GenBank/DDBJ databases">
        <title>The CRISPR/cas machinery reduction and long-range gene transfer in the hot spring cyanobacterium Synechococcus.</title>
        <authorList>
            <person name="Dvorak P."/>
            <person name="Jahodarova E."/>
            <person name="Hasler P."/>
            <person name="Poulickova A."/>
        </authorList>
    </citation>
    <scope>NUCLEOTIDE SEQUENCE</scope>
    <source>
        <strain evidence="4">Rupite</strain>
    </source>
</reference>
<dbReference type="PROSITE" id="PS01247">
    <property type="entry name" value="IUNH"/>
    <property type="match status" value="1"/>
</dbReference>
<evidence type="ECO:0000259" key="3">
    <source>
        <dbReference type="Pfam" id="PF01156"/>
    </source>
</evidence>
<dbReference type="InterPro" id="IPR023186">
    <property type="entry name" value="IUNH"/>
</dbReference>
<comment type="caution">
    <text evidence="4">The sequence shown here is derived from an EMBL/GenBank/DDBJ whole genome shotgun (WGS) entry which is preliminary data.</text>
</comment>
<dbReference type="CDD" id="cd02651">
    <property type="entry name" value="nuc_hydro_IU_UC_XIUA"/>
    <property type="match status" value="1"/>
</dbReference>
<name>A0ABT0C9V1_THEVL</name>
<dbReference type="InterPro" id="IPR015910">
    <property type="entry name" value="I/U_nuclsd_hydro_CS"/>
</dbReference>
<dbReference type="InterPro" id="IPR036452">
    <property type="entry name" value="Ribo_hydro-like"/>
</dbReference>
<dbReference type="EMBL" id="JAFIRA010000012">
    <property type="protein sequence ID" value="MCJ2542563.1"/>
    <property type="molecule type" value="Genomic_DNA"/>
</dbReference>
<dbReference type="SUPFAM" id="SSF53590">
    <property type="entry name" value="Nucleoside hydrolase"/>
    <property type="match status" value="1"/>
</dbReference>
<dbReference type="InterPro" id="IPR001910">
    <property type="entry name" value="Inosine/uridine_hydrolase_dom"/>
</dbReference>
<dbReference type="PANTHER" id="PTHR12304:SF4">
    <property type="entry name" value="URIDINE NUCLEOSIDASE"/>
    <property type="match status" value="1"/>
</dbReference>
<organism evidence="4 5">
    <name type="scientific">Thermostichus vulcanus str. 'Rupite'</name>
    <dbReference type="NCBI Taxonomy" id="2813851"/>
    <lineage>
        <taxon>Bacteria</taxon>
        <taxon>Bacillati</taxon>
        <taxon>Cyanobacteriota</taxon>
        <taxon>Cyanophyceae</taxon>
        <taxon>Thermostichales</taxon>
        <taxon>Thermostichaceae</taxon>
        <taxon>Thermostichus</taxon>
    </lineage>
</organism>
<dbReference type="Pfam" id="PF01156">
    <property type="entry name" value="IU_nuc_hydro"/>
    <property type="match status" value="1"/>
</dbReference>
<dbReference type="GO" id="GO:0016787">
    <property type="term" value="F:hydrolase activity"/>
    <property type="evidence" value="ECO:0007669"/>
    <property type="project" value="UniProtKB-KW"/>
</dbReference>
<accession>A0ABT0C9V1</accession>
<gene>
    <name evidence="4" type="ORF">JX360_06535</name>
</gene>